<organism evidence="2 3">
    <name type="scientific">Pseudoxanthomonas wuyuanensis</name>
    <dbReference type="NCBI Taxonomy" id="1073196"/>
    <lineage>
        <taxon>Bacteria</taxon>
        <taxon>Pseudomonadati</taxon>
        <taxon>Pseudomonadota</taxon>
        <taxon>Gammaproteobacteria</taxon>
        <taxon>Lysobacterales</taxon>
        <taxon>Lysobacteraceae</taxon>
        <taxon>Pseudoxanthomonas</taxon>
    </lineage>
</organism>
<sequence length="310" mass="32917">MTKNELSEKMGLGGKAVLLVAAAAVLLAGILYWSKNAEPVQSQSVVAARSFDATTAAASADGSQARLPAEVSGKAMSAQTFSEFETRLSREAIPEGERVFLTSQVALFCESYKPRGQLAAERENASSQMVAESFGDRFCKDYTEGGLAAQQEKLLKLPGNDRVLDAYSFVTALYEGAGSGTADGRREAMTAAQHLEKVMLSDHAGSEGVVAAEALQQVAYVAPRVAKLAQSHSWSLSDAELAEAQLIAAQMHSCKRYGGCGANEVITMHLCGTQKTCKPGATAETVWRETNSPQLIAAALAIYQAQRTGW</sequence>
<dbReference type="Proteomes" id="UP000219374">
    <property type="component" value="Unassembled WGS sequence"/>
</dbReference>
<reference evidence="2 3" key="1">
    <citation type="submission" date="2017-09" db="EMBL/GenBank/DDBJ databases">
        <authorList>
            <person name="Ehlers B."/>
            <person name="Leendertz F.H."/>
        </authorList>
    </citation>
    <scope>NUCLEOTIDE SEQUENCE [LARGE SCALE GENOMIC DNA]</scope>
    <source>
        <strain evidence="2 3">CGMCC 1.10978</strain>
    </source>
</reference>
<protein>
    <submittedName>
        <fullName evidence="2">Uncharacterized protein</fullName>
    </submittedName>
</protein>
<keyword evidence="1" id="KW-0812">Transmembrane</keyword>
<dbReference type="RefSeq" id="WP_141400816.1">
    <property type="nucleotide sequence ID" value="NZ_OCND01000007.1"/>
</dbReference>
<name>A0A286D9N9_9GAMM</name>
<keyword evidence="1" id="KW-0472">Membrane</keyword>
<evidence type="ECO:0000313" key="3">
    <source>
        <dbReference type="Proteomes" id="UP000219374"/>
    </source>
</evidence>
<keyword evidence="1" id="KW-1133">Transmembrane helix</keyword>
<dbReference type="EMBL" id="OCND01000007">
    <property type="protein sequence ID" value="SOD55342.1"/>
    <property type="molecule type" value="Genomic_DNA"/>
</dbReference>
<evidence type="ECO:0000313" key="2">
    <source>
        <dbReference type="EMBL" id="SOD55342.1"/>
    </source>
</evidence>
<feature type="transmembrane region" description="Helical" evidence="1">
    <location>
        <begin position="12"/>
        <end position="33"/>
    </location>
</feature>
<evidence type="ECO:0000256" key="1">
    <source>
        <dbReference type="SAM" id="Phobius"/>
    </source>
</evidence>
<proteinExistence type="predicted"/>
<accession>A0A286D9N9</accession>
<gene>
    <name evidence="2" type="ORF">SAMN06296416_10718</name>
</gene>
<dbReference type="AlphaFoldDB" id="A0A286D9N9"/>
<keyword evidence="3" id="KW-1185">Reference proteome</keyword>